<organism evidence="3 4">
    <name type="scientific">Maritalea porphyrae</name>
    <dbReference type="NCBI Taxonomy" id="880732"/>
    <lineage>
        <taxon>Bacteria</taxon>
        <taxon>Pseudomonadati</taxon>
        <taxon>Pseudomonadota</taxon>
        <taxon>Alphaproteobacteria</taxon>
        <taxon>Hyphomicrobiales</taxon>
        <taxon>Devosiaceae</taxon>
        <taxon>Maritalea</taxon>
    </lineage>
</organism>
<dbReference type="InterPro" id="IPR036291">
    <property type="entry name" value="NAD(P)-bd_dom_sf"/>
</dbReference>
<dbReference type="Gene3D" id="3.40.50.720">
    <property type="entry name" value="NAD(P)-binding Rossmann-like Domain"/>
    <property type="match status" value="1"/>
</dbReference>
<dbReference type="Pfam" id="PF01408">
    <property type="entry name" value="GFO_IDH_MocA"/>
    <property type="match status" value="1"/>
</dbReference>
<dbReference type="RefSeq" id="WP_284362957.1">
    <property type="nucleotide sequence ID" value="NZ_BSNI01000002.1"/>
</dbReference>
<comment type="caution">
    <text evidence="3">The sequence shown here is derived from an EMBL/GenBank/DDBJ whole genome shotgun (WGS) entry which is preliminary data.</text>
</comment>
<protein>
    <submittedName>
        <fullName evidence="3">Dehydrogenase</fullName>
    </submittedName>
</protein>
<evidence type="ECO:0000259" key="2">
    <source>
        <dbReference type="Pfam" id="PF02894"/>
    </source>
</evidence>
<proteinExistence type="predicted"/>
<dbReference type="InterPro" id="IPR004104">
    <property type="entry name" value="Gfo/Idh/MocA-like_OxRdtase_C"/>
</dbReference>
<dbReference type="InterPro" id="IPR000683">
    <property type="entry name" value="Gfo/Idh/MocA-like_OxRdtase_N"/>
</dbReference>
<feature type="domain" description="Gfo/Idh/MocA-like oxidoreductase C-terminal" evidence="2">
    <location>
        <begin position="138"/>
        <end position="361"/>
    </location>
</feature>
<sequence>MTIRYGLIGSGMMGQEHIRNLNLLEGCQVAAIADPDADMRALSVETALGAANSYANYKDMLSQEKLDALLVVSPNDTHHAIMLDLLETDLPILCEKPLCTTTSDCKQLVAKAQGRNAPVWVTMEYRYMPPVARMLDEVNAGTVGKPVMIAIKEHRFPFLPKVGDWNRFNARTGGTLVEKCCHFWDLMRLTLKSNPVRVYASGNMDVNFLDETYGDQKPDILDNAFVIVDFENGTRGMLDLCMFAEGSYWQEIVSVTGPKARIDAKVPGPARFSVDGKERQSEVEISHRETKQVDVIPIEVDHEILGAGDHHGSTYFQHQKFRDLVLAGKGQPEVTLEDGLWSVLVGEAAEQSARSGQAVEL</sequence>
<evidence type="ECO:0000313" key="4">
    <source>
        <dbReference type="Proteomes" id="UP001161405"/>
    </source>
</evidence>
<dbReference type="PANTHER" id="PTHR43593">
    <property type="match status" value="1"/>
</dbReference>
<reference evidence="3" key="2">
    <citation type="submission" date="2023-01" db="EMBL/GenBank/DDBJ databases">
        <title>Draft genome sequence of Maritalea porphyrae strain NBRC 107169.</title>
        <authorList>
            <person name="Sun Q."/>
            <person name="Mori K."/>
        </authorList>
    </citation>
    <scope>NUCLEOTIDE SEQUENCE</scope>
    <source>
        <strain evidence="3">NBRC 107169</strain>
    </source>
</reference>
<evidence type="ECO:0000313" key="3">
    <source>
        <dbReference type="EMBL" id="GLQ17087.1"/>
    </source>
</evidence>
<dbReference type="SUPFAM" id="SSF51735">
    <property type="entry name" value="NAD(P)-binding Rossmann-fold domains"/>
    <property type="match status" value="1"/>
</dbReference>
<dbReference type="Pfam" id="PF02894">
    <property type="entry name" value="GFO_IDH_MocA_C"/>
    <property type="match status" value="1"/>
</dbReference>
<dbReference type="EMBL" id="BSNI01000002">
    <property type="protein sequence ID" value="GLQ17087.1"/>
    <property type="molecule type" value="Genomic_DNA"/>
</dbReference>
<gene>
    <name evidence="3" type="ORF">GCM10007879_13360</name>
</gene>
<name>A0ABQ5UR02_9HYPH</name>
<dbReference type="PANTHER" id="PTHR43593:SF1">
    <property type="entry name" value="INOSITOL 2-DEHYDROGENASE"/>
    <property type="match status" value="1"/>
</dbReference>
<dbReference type="Proteomes" id="UP001161405">
    <property type="component" value="Unassembled WGS sequence"/>
</dbReference>
<dbReference type="InterPro" id="IPR050424">
    <property type="entry name" value="Gfo-Idh-MocA_inositol_DH"/>
</dbReference>
<reference evidence="3" key="1">
    <citation type="journal article" date="2014" name="Int. J. Syst. Evol. Microbiol.">
        <title>Complete genome of a new Firmicutes species belonging to the dominant human colonic microbiota ('Ruminococcus bicirculans') reveals two chromosomes and a selective capacity to utilize plant glucans.</title>
        <authorList>
            <consortium name="NISC Comparative Sequencing Program"/>
            <person name="Wegmann U."/>
            <person name="Louis P."/>
            <person name="Goesmann A."/>
            <person name="Henrissat B."/>
            <person name="Duncan S.H."/>
            <person name="Flint H.J."/>
        </authorList>
    </citation>
    <scope>NUCLEOTIDE SEQUENCE</scope>
    <source>
        <strain evidence="3">NBRC 107169</strain>
    </source>
</reference>
<keyword evidence="4" id="KW-1185">Reference proteome</keyword>
<feature type="domain" description="Gfo/Idh/MocA-like oxidoreductase N-terminal" evidence="1">
    <location>
        <begin position="3"/>
        <end position="122"/>
    </location>
</feature>
<evidence type="ECO:0000259" key="1">
    <source>
        <dbReference type="Pfam" id="PF01408"/>
    </source>
</evidence>
<accession>A0ABQ5UR02</accession>
<dbReference type="SUPFAM" id="SSF55347">
    <property type="entry name" value="Glyceraldehyde-3-phosphate dehydrogenase-like, C-terminal domain"/>
    <property type="match status" value="1"/>
</dbReference>
<dbReference type="Gene3D" id="3.30.360.10">
    <property type="entry name" value="Dihydrodipicolinate Reductase, domain 2"/>
    <property type="match status" value="1"/>
</dbReference>